<dbReference type="Proteomes" id="UP001320119">
    <property type="component" value="Chromosome"/>
</dbReference>
<accession>A0AAN1WEY2</accession>
<dbReference type="EMBL" id="AP023086">
    <property type="protein sequence ID" value="BCD96342.1"/>
    <property type="molecule type" value="Genomic_DNA"/>
</dbReference>
<protein>
    <recommendedName>
        <fullName evidence="3">HD domain-containing protein</fullName>
    </recommendedName>
</protein>
<keyword evidence="2" id="KW-1185">Reference proteome</keyword>
<sequence>MDTRKVAQQIVDSVAFTKYAHIDSSITPADSVRFHDQSTPYIIHPIWCAMTIMTETALDEALRLNGYQALMWHDALEDTNAELPPRVSDDVRTLIKAMTFSSFTDEKAHIFARPATVRLLKLFDKTSNLLDGSHLSSTKWNDYVQFTHLLIADVEAQFGNLNIVKIARAIAICK</sequence>
<name>A0AAN1WEY2_9GAMM</name>
<evidence type="ECO:0000313" key="1">
    <source>
        <dbReference type="EMBL" id="BCD96342.1"/>
    </source>
</evidence>
<reference evidence="1 2" key="1">
    <citation type="journal article" date="2022" name="IScience">
        <title>An ultrasensitive nanofiber-based assay for enzymatic hydrolysis and deep-sea microbial degradation of cellulose.</title>
        <authorList>
            <person name="Tsudome M."/>
            <person name="Tachioka M."/>
            <person name="Miyazaki M."/>
            <person name="Uchimura K."/>
            <person name="Tsuda M."/>
            <person name="Takaki Y."/>
            <person name="Deguchi S."/>
        </authorList>
    </citation>
    <scope>NUCLEOTIDE SEQUENCE [LARGE SCALE GENOMIC DNA]</scope>
    <source>
        <strain evidence="1 2">GE09</strain>
    </source>
</reference>
<dbReference type="SUPFAM" id="SSF109604">
    <property type="entry name" value="HD-domain/PDEase-like"/>
    <property type="match status" value="1"/>
</dbReference>
<dbReference type="Gene3D" id="1.10.3210.10">
    <property type="entry name" value="Hypothetical protein af1432"/>
    <property type="match status" value="1"/>
</dbReference>
<dbReference type="AlphaFoldDB" id="A0AAN1WEY2"/>
<proteinExistence type="predicted"/>
<evidence type="ECO:0008006" key="3">
    <source>
        <dbReference type="Google" id="ProtNLM"/>
    </source>
</evidence>
<evidence type="ECO:0000313" key="2">
    <source>
        <dbReference type="Proteomes" id="UP001320119"/>
    </source>
</evidence>
<gene>
    <name evidence="1" type="ORF">MARGE09_P0542</name>
</gene>
<organism evidence="1 2">
    <name type="scientific">Marinagarivorans cellulosilyticus</name>
    <dbReference type="NCBI Taxonomy" id="2721545"/>
    <lineage>
        <taxon>Bacteria</taxon>
        <taxon>Pseudomonadati</taxon>
        <taxon>Pseudomonadota</taxon>
        <taxon>Gammaproteobacteria</taxon>
        <taxon>Cellvibrionales</taxon>
        <taxon>Cellvibrionaceae</taxon>
        <taxon>Marinagarivorans</taxon>
    </lineage>
</organism>
<dbReference type="KEGG" id="marq:MARGE09_P0542"/>